<keyword evidence="2" id="KW-1185">Reference proteome</keyword>
<name>A0ACB9PC50_BAUVA</name>
<comment type="caution">
    <text evidence="1">The sequence shown here is derived from an EMBL/GenBank/DDBJ whole genome shotgun (WGS) entry which is preliminary data.</text>
</comment>
<reference evidence="1 2" key="1">
    <citation type="journal article" date="2022" name="DNA Res.">
        <title>Chromosomal-level genome assembly of the orchid tree Bauhinia variegata (Leguminosae; Cercidoideae) supports the allotetraploid origin hypothesis of Bauhinia.</title>
        <authorList>
            <person name="Zhong Y."/>
            <person name="Chen Y."/>
            <person name="Zheng D."/>
            <person name="Pang J."/>
            <person name="Liu Y."/>
            <person name="Luo S."/>
            <person name="Meng S."/>
            <person name="Qian L."/>
            <person name="Wei D."/>
            <person name="Dai S."/>
            <person name="Zhou R."/>
        </authorList>
    </citation>
    <scope>NUCLEOTIDE SEQUENCE [LARGE SCALE GENOMIC DNA]</scope>
    <source>
        <strain evidence="1">BV-YZ2020</strain>
    </source>
</reference>
<accession>A0ACB9PC50</accession>
<gene>
    <name evidence="1" type="ORF">L6164_011727</name>
</gene>
<evidence type="ECO:0000313" key="1">
    <source>
        <dbReference type="EMBL" id="KAI4344510.1"/>
    </source>
</evidence>
<protein>
    <submittedName>
        <fullName evidence="1">Uncharacterized protein</fullName>
    </submittedName>
</protein>
<proteinExistence type="predicted"/>
<evidence type="ECO:0000313" key="2">
    <source>
        <dbReference type="Proteomes" id="UP000828941"/>
    </source>
</evidence>
<organism evidence="1 2">
    <name type="scientific">Bauhinia variegata</name>
    <name type="common">Purple orchid tree</name>
    <name type="synonym">Phanera variegata</name>
    <dbReference type="NCBI Taxonomy" id="167791"/>
    <lineage>
        <taxon>Eukaryota</taxon>
        <taxon>Viridiplantae</taxon>
        <taxon>Streptophyta</taxon>
        <taxon>Embryophyta</taxon>
        <taxon>Tracheophyta</taxon>
        <taxon>Spermatophyta</taxon>
        <taxon>Magnoliopsida</taxon>
        <taxon>eudicotyledons</taxon>
        <taxon>Gunneridae</taxon>
        <taxon>Pentapetalae</taxon>
        <taxon>rosids</taxon>
        <taxon>fabids</taxon>
        <taxon>Fabales</taxon>
        <taxon>Fabaceae</taxon>
        <taxon>Cercidoideae</taxon>
        <taxon>Cercideae</taxon>
        <taxon>Bauhiniinae</taxon>
        <taxon>Bauhinia</taxon>
    </lineage>
</organism>
<sequence>MVNQVQTNNQNVLNKETELKMLMARPSDCSDLFCAEAYLDSIHKKTTDFIRVSGQISSHVKWLYYCIVSYDFLGTIRFYSQLLPLAPPLKKNEKKKKRKTEMAHLLSLFATCGLQSPFDDCISLTNLSPSPCLIHK</sequence>
<dbReference type="Proteomes" id="UP000828941">
    <property type="component" value="Chromosome 5"/>
</dbReference>
<dbReference type="EMBL" id="CM039430">
    <property type="protein sequence ID" value="KAI4344510.1"/>
    <property type="molecule type" value="Genomic_DNA"/>
</dbReference>